<feature type="compositionally biased region" description="Polar residues" evidence="1">
    <location>
        <begin position="177"/>
        <end position="195"/>
    </location>
</feature>
<protein>
    <submittedName>
        <fullName evidence="3">Plasma membrane protein</fullName>
    </submittedName>
</protein>
<feature type="region of interest" description="Disordered" evidence="1">
    <location>
        <begin position="278"/>
        <end position="347"/>
    </location>
</feature>
<dbReference type="PANTHER" id="PTHR46689">
    <property type="entry name" value="MEMBRANE PROTEIN, PUTATIVE-RELATED"/>
    <property type="match status" value="1"/>
</dbReference>
<evidence type="ECO:0000313" key="3">
    <source>
        <dbReference type="EMBL" id="TFK27403.1"/>
    </source>
</evidence>
<dbReference type="Pfam" id="PF19050">
    <property type="entry name" value="PhoD_2"/>
    <property type="match status" value="2"/>
</dbReference>
<feature type="domain" description="PhoD-like phosphatase" evidence="2">
    <location>
        <begin position="779"/>
        <end position="942"/>
    </location>
</feature>
<sequence>MDSTGWHARRRAEKENRAYAHVHPGQGHYQTGEVIGPLPEQFIGGFQPHQHAHGIPSPPLAKHEGHTHEQHFRLGGRDGRSPSGHSFQGVPVGTQEEDRRDDGDLVGQPAQGGAKFDTQAPPPLALPKDGLPQDQEQDQTVPFPGLPMSGKMPIPHATEFDGIPAPLPPEPKDDPDGTNTSTTYNPTQSSMVSTKQLTAMSAIDRSRILRVARMDPHLQFMCGPLLKFDTIDEDGVWHGAAMIVTADAGSAYEPYPTLTYEWDVDRALPNTFSKFKSSPQAAASRSTVTLSKLNSPIDGKKSRRFSLSRKTHKQQQKANTRNGTNGTENGGGQLLSPNAVGDYTTPSDTASMAWNQLHGVPSFDLGPHPADPHSTIMPASPINGIPLFPAPSRTSVSTERSNTTSSSPHSSSPLQNAVPIISVPVPPVSAFPLGGPGGYGILNNGPNSHKETVVGQELYVYGGSGGTFTFWRFKLKVPLGDREMGVRYSINKGQNMEFYVPSRTAGMRLAVHSCNGFSAGVNPDDFRGPGFKSGYDPVWMDLLSKHAETPFHALVGGGDQLYCDSLMREPEMQEWVARMKPEEKKAFPLTEEISLAIERFFFNHYCQHFRSGAFARANSSIPMLNMCDDHDLIDGFGSYPDDLQMAPVFRAVGSRGYFYFLLFQCFINPEVDGFSDVPGGHFYISLVIGPENGPFIPYPSHSSLSRMGPKEWILMLDCRAERKKEQVCSPGEYAKVFERLHKLPEGVDHLIVQLGIPIAYPRMVFLESALDSKFNPLVALGKNGTMGLGGFVNKFNAEAELLDDLNDHWTARGHKKERNWFIEQLQNFAHAKRIRVTFVSGDVHCASVGVLKTLKHKGKSEIPPEEDYRYMQNVVTSAIVNTPPPNGVITMVSSLATKVHKTLHGINTDETMLPIFTHEPQGEPRKQKFIMGRRNWCRVERDDAGSMVFDLRVEREKGYGATVGYSTSVPPPRWVAKVE</sequence>
<gene>
    <name evidence="3" type="ORF">FA15DRAFT_666488</name>
</gene>
<feature type="compositionally biased region" description="Basic residues" evidence="1">
    <location>
        <begin position="301"/>
        <end position="315"/>
    </location>
</feature>
<dbReference type="OrthoDB" id="2419400at2759"/>
<feature type="region of interest" description="Disordered" evidence="1">
    <location>
        <begin position="40"/>
        <end position="195"/>
    </location>
</feature>
<dbReference type="CDD" id="cd07389">
    <property type="entry name" value="MPP_PhoD"/>
    <property type="match status" value="1"/>
</dbReference>
<evidence type="ECO:0000313" key="4">
    <source>
        <dbReference type="Proteomes" id="UP000307440"/>
    </source>
</evidence>
<feature type="compositionally biased region" description="Polar residues" evidence="1">
    <location>
        <begin position="278"/>
        <end position="294"/>
    </location>
</feature>
<dbReference type="EMBL" id="ML210165">
    <property type="protein sequence ID" value="TFK27403.1"/>
    <property type="molecule type" value="Genomic_DNA"/>
</dbReference>
<feature type="compositionally biased region" description="Low complexity" evidence="1">
    <location>
        <begin position="401"/>
        <end position="415"/>
    </location>
</feature>
<feature type="region of interest" description="Disordered" evidence="1">
    <location>
        <begin position="390"/>
        <end position="415"/>
    </location>
</feature>
<proteinExistence type="predicted"/>
<evidence type="ECO:0000256" key="1">
    <source>
        <dbReference type="SAM" id="MobiDB-lite"/>
    </source>
</evidence>
<evidence type="ECO:0000259" key="2">
    <source>
        <dbReference type="Pfam" id="PF19050"/>
    </source>
</evidence>
<dbReference type="InterPro" id="IPR038607">
    <property type="entry name" value="PhoD-like_sf"/>
</dbReference>
<feature type="compositionally biased region" description="Basic and acidic residues" evidence="1">
    <location>
        <begin position="61"/>
        <end position="80"/>
    </location>
</feature>
<dbReference type="InterPro" id="IPR018946">
    <property type="entry name" value="PhoD-like_MPP"/>
</dbReference>
<dbReference type="PANTHER" id="PTHR46689:SF1">
    <property type="entry name" value="PHOD-LIKE PHOSPHATASE DOMAIN-CONTAINING PROTEIN"/>
    <property type="match status" value="1"/>
</dbReference>
<organism evidence="3 4">
    <name type="scientific">Coprinopsis marcescibilis</name>
    <name type="common">Agaric fungus</name>
    <name type="synonym">Psathyrella marcescibilis</name>
    <dbReference type="NCBI Taxonomy" id="230819"/>
    <lineage>
        <taxon>Eukaryota</taxon>
        <taxon>Fungi</taxon>
        <taxon>Dikarya</taxon>
        <taxon>Basidiomycota</taxon>
        <taxon>Agaricomycotina</taxon>
        <taxon>Agaricomycetes</taxon>
        <taxon>Agaricomycetidae</taxon>
        <taxon>Agaricales</taxon>
        <taxon>Agaricineae</taxon>
        <taxon>Psathyrellaceae</taxon>
        <taxon>Coprinopsis</taxon>
    </lineage>
</organism>
<dbReference type="AlphaFoldDB" id="A0A5C3L493"/>
<dbReference type="STRING" id="230819.A0A5C3L493"/>
<accession>A0A5C3L493</accession>
<dbReference type="Gene3D" id="3.60.21.70">
    <property type="entry name" value="PhoD-like phosphatase"/>
    <property type="match status" value="1"/>
</dbReference>
<dbReference type="Proteomes" id="UP000307440">
    <property type="component" value="Unassembled WGS sequence"/>
</dbReference>
<feature type="domain" description="PhoD-like phosphatase" evidence="2">
    <location>
        <begin position="496"/>
        <end position="768"/>
    </location>
</feature>
<name>A0A5C3L493_COPMA</name>
<reference evidence="3 4" key="1">
    <citation type="journal article" date="2019" name="Nat. Ecol. Evol.">
        <title>Megaphylogeny resolves global patterns of mushroom evolution.</title>
        <authorList>
            <person name="Varga T."/>
            <person name="Krizsan K."/>
            <person name="Foldi C."/>
            <person name="Dima B."/>
            <person name="Sanchez-Garcia M."/>
            <person name="Sanchez-Ramirez S."/>
            <person name="Szollosi G.J."/>
            <person name="Szarkandi J.G."/>
            <person name="Papp V."/>
            <person name="Albert L."/>
            <person name="Andreopoulos W."/>
            <person name="Angelini C."/>
            <person name="Antonin V."/>
            <person name="Barry K.W."/>
            <person name="Bougher N.L."/>
            <person name="Buchanan P."/>
            <person name="Buyck B."/>
            <person name="Bense V."/>
            <person name="Catcheside P."/>
            <person name="Chovatia M."/>
            <person name="Cooper J."/>
            <person name="Damon W."/>
            <person name="Desjardin D."/>
            <person name="Finy P."/>
            <person name="Geml J."/>
            <person name="Haridas S."/>
            <person name="Hughes K."/>
            <person name="Justo A."/>
            <person name="Karasinski D."/>
            <person name="Kautmanova I."/>
            <person name="Kiss B."/>
            <person name="Kocsube S."/>
            <person name="Kotiranta H."/>
            <person name="LaButti K.M."/>
            <person name="Lechner B.E."/>
            <person name="Liimatainen K."/>
            <person name="Lipzen A."/>
            <person name="Lukacs Z."/>
            <person name="Mihaltcheva S."/>
            <person name="Morgado L.N."/>
            <person name="Niskanen T."/>
            <person name="Noordeloos M.E."/>
            <person name="Ohm R.A."/>
            <person name="Ortiz-Santana B."/>
            <person name="Ovrebo C."/>
            <person name="Racz N."/>
            <person name="Riley R."/>
            <person name="Savchenko A."/>
            <person name="Shiryaev A."/>
            <person name="Soop K."/>
            <person name="Spirin V."/>
            <person name="Szebenyi C."/>
            <person name="Tomsovsky M."/>
            <person name="Tulloss R.E."/>
            <person name="Uehling J."/>
            <person name="Grigoriev I.V."/>
            <person name="Vagvolgyi C."/>
            <person name="Papp T."/>
            <person name="Martin F.M."/>
            <person name="Miettinen O."/>
            <person name="Hibbett D.S."/>
            <person name="Nagy L.G."/>
        </authorList>
    </citation>
    <scope>NUCLEOTIDE SEQUENCE [LARGE SCALE GENOMIC DNA]</scope>
    <source>
        <strain evidence="3 4">CBS 121175</strain>
    </source>
</reference>
<keyword evidence="4" id="KW-1185">Reference proteome</keyword>
<dbReference type="InterPro" id="IPR043904">
    <property type="entry name" value="PhoD_2-like"/>
</dbReference>
<feature type="region of interest" description="Disordered" evidence="1">
    <location>
        <begin position="1"/>
        <end position="28"/>
    </location>
</feature>
<dbReference type="GO" id="GO:0016020">
    <property type="term" value="C:membrane"/>
    <property type="evidence" value="ECO:0007669"/>
    <property type="project" value="TreeGrafter"/>
</dbReference>